<gene>
    <name evidence="1" type="ORF">MRB53_005014</name>
</gene>
<dbReference type="Proteomes" id="UP001234297">
    <property type="component" value="Chromosome 2"/>
</dbReference>
<reference evidence="1 2" key="1">
    <citation type="journal article" date="2022" name="Hortic Res">
        <title>A haplotype resolved chromosomal level avocado genome allows analysis of novel avocado genes.</title>
        <authorList>
            <person name="Nath O."/>
            <person name="Fletcher S.J."/>
            <person name="Hayward A."/>
            <person name="Shaw L.M."/>
            <person name="Masouleh A.K."/>
            <person name="Furtado A."/>
            <person name="Henry R.J."/>
            <person name="Mitter N."/>
        </authorList>
    </citation>
    <scope>NUCLEOTIDE SEQUENCE [LARGE SCALE GENOMIC DNA]</scope>
    <source>
        <strain evidence="2">cv. Hass</strain>
    </source>
</reference>
<name>A0ACC2MD07_PERAE</name>
<protein>
    <submittedName>
        <fullName evidence="1">Uncharacterized protein</fullName>
    </submittedName>
</protein>
<accession>A0ACC2MD07</accession>
<comment type="caution">
    <text evidence="1">The sequence shown here is derived from an EMBL/GenBank/DDBJ whole genome shotgun (WGS) entry which is preliminary data.</text>
</comment>
<evidence type="ECO:0000313" key="2">
    <source>
        <dbReference type="Proteomes" id="UP001234297"/>
    </source>
</evidence>
<proteinExistence type="predicted"/>
<sequence length="373" mass="40156">MPHSWSLALLLFLLPPSASALGVGIWIGGGIGGQTPPGSSNSRLHNAYTALQAWKCAITDDPNGILATWVGSDVCSYKGVFCTQPVDMSTDLVVAGIDLNHASLQGTLVKELSLLSDLSIIHLNSNRFTGAVPDSFRELESLSELDLSNNQFSGPFPSATLLIPNLIYLDVRYNYFSGPIPVELFNKDLDAIFLNNNLFDGQIPQSLGNSPASVITLANNRFSGSIPVSFGYMGPGIKEVLLHNNQLTGCIPEGVGLLSEMEVLDLSHNSLSGHLPDTISCLSEIEVLNLAHNQLSGFLSEFVCSLRNLANLTVSYNFLSGFDQECTRLLFRNVGFDFSGNCIPGKNRQRPQPECSGIPGGLNCLRIPLIRCG</sequence>
<evidence type="ECO:0000313" key="1">
    <source>
        <dbReference type="EMBL" id="KAJ8643266.1"/>
    </source>
</evidence>
<keyword evidence="2" id="KW-1185">Reference proteome</keyword>
<organism evidence="1 2">
    <name type="scientific">Persea americana</name>
    <name type="common">Avocado</name>
    <dbReference type="NCBI Taxonomy" id="3435"/>
    <lineage>
        <taxon>Eukaryota</taxon>
        <taxon>Viridiplantae</taxon>
        <taxon>Streptophyta</taxon>
        <taxon>Embryophyta</taxon>
        <taxon>Tracheophyta</taxon>
        <taxon>Spermatophyta</taxon>
        <taxon>Magnoliopsida</taxon>
        <taxon>Magnoliidae</taxon>
        <taxon>Laurales</taxon>
        <taxon>Lauraceae</taxon>
        <taxon>Persea</taxon>
    </lineage>
</organism>
<dbReference type="EMBL" id="CM056810">
    <property type="protein sequence ID" value="KAJ8643266.1"/>
    <property type="molecule type" value="Genomic_DNA"/>
</dbReference>